<reference evidence="1" key="1">
    <citation type="journal article" date="2023" name="G3 (Bethesda)">
        <title>Whole genome assembly and annotation of the endangered Caribbean coral Acropora cervicornis.</title>
        <authorList>
            <person name="Selwyn J.D."/>
            <person name="Vollmer S.V."/>
        </authorList>
    </citation>
    <scope>NUCLEOTIDE SEQUENCE</scope>
    <source>
        <strain evidence="1">K2</strain>
    </source>
</reference>
<gene>
    <name evidence="1" type="ORF">P5673_010421</name>
</gene>
<dbReference type="Proteomes" id="UP001249851">
    <property type="component" value="Unassembled WGS sequence"/>
</dbReference>
<proteinExistence type="predicted"/>
<keyword evidence="2" id="KW-1185">Reference proteome</keyword>
<evidence type="ECO:0000313" key="2">
    <source>
        <dbReference type="Proteomes" id="UP001249851"/>
    </source>
</evidence>
<dbReference type="AlphaFoldDB" id="A0AAD9QRL9"/>
<organism evidence="1 2">
    <name type="scientific">Acropora cervicornis</name>
    <name type="common">Staghorn coral</name>
    <dbReference type="NCBI Taxonomy" id="6130"/>
    <lineage>
        <taxon>Eukaryota</taxon>
        <taxon>Metazoa</taxon>
        <taxon>Cnidaria</taxon>
        <taxon>Anthozoa</taxon>
        <taxon>Hexacorallia</taxon>
        <taxon>Scleractinia</taxon>
        <taxon>Astrocoeniina</taxon>
        <taxon>Acroporidae</taxon>
        <taxon>Acropora</taxon>
    </lineage>
</organism>
<dbReference type="EMBL" id="JARQWQ010000018">
    <property type="protein sequence ID" value="KAK2566085.1"/>
    <property type="molecule type" value="Genomic_DNA"/>
</dbReference>
<accession>A0AAD9QRL9</accession>
<protein>
    <submittedName>
        <fullName evidence="1">Uncharacterized protein</fullName>
    </submittedName>
</protein>
<reference evidence="1" key="2">
    <citation type="journal article" date="2023" name="Science">
        <title>Genomic signatures of disease resistance in endangered staghorn corals.</title>
        <authorList>
            <person name="Vollmer S.V."/>
            <person name="Selwyn J.D."/>
            <person name="Despard B.A."/>
            <person name="Roesel C.L."/>
        </authorList>
    </citation>
    <scope>NUCLEOTIDE SEQUENCE</scope>
    <source>
        <strain evidence="1">K2</strain>
    </source>
</reference>
<evidence type="ECO:0000313" key="1">
    <source>
        <dbReference type="EMBL" id="KAK2566085.1"/>
    </source>
</evidence>
<name>A0AAD9QRL9_ACRCE</name>
<sequence>MEERDMLYKDKMKRSGLNIKEHNFIKENGDVHEPVFCTVIIVSGRSTTGRRVTDGTTICRDSSHLKLVDAIMHENEARVWEKMCGRHQKTRLKV</sequence>
<comment type="caution">
    <text evidence="1">The sequence shown here is derived from an EMBL/GenBank/DDBJ whole genome shotgun (WGS) entry which is preliminary data.</text>
</comment>